<dbReference type="InParanoid" id="A0A0C2WIA8"/>
<evidence type="ECO:0000313" key="2">
    <source>
        <dbReference type="EMBL" id="KIL56391.1"/>
    </source>
</evidence>
<reference evidence="2 3" key="1">
    <citation type="submission" date="2014-04" db="EMBL/GenBank/DDBJ databases">
        <title>Evolutionary Origins and Diversification of the Mycorrhizal Mutualists.</title>
        <authorList>
            <consortium name="DOE Joint Genome Institute"/>
            <consortium name="Mycorrhizal Genomics Consortium"/>
            <person name="Kohler A."/>
            <person name="Kuo A."/>
            <person name="Nagy L.G."/>
            <person name="Floudas D."/>
            <person name="Copeland A."/>
            <person name="Barry K.W."/>
            <person name="Cichocki N."/>
            <person name="Veneault-Fourrey C."/>
            <person name="LaButti K."/>
            <person name="Lindquist E.A."/>
            <person name="Lipzen A."/>
            <person name="Lundell T."/>
            <person name="Morin E."/>
            <person name="Murat C."/>
            <person name="Riley R."/>
            <person name="Ohm R."/>
            <person name="Sun H."/>
            <person name="Tunlid A."/>
            <person name="Henrissat B."/>
            <person name="Grigoriev I.V."/>
            <person name="Hibbett D.S."/>
            <person name="Martin F."/>
        </authorList>
    </citation>
    <scope>NUCLEOTIDE SEQUENCE [LARGE SCALE GENOMIC DNA]</scope>
    <source>
        <strain evidence="2 3">Koide BX008</strain>
    </source>
</reference>
<dbReference type="SUPFAM" id="SSF52540">
    <property type="entry name" value="P-loop containing nucleoside triphosphate hydrolases"/>
    <property type="match status" value="1"/>
</dbReference>
<feature type="domain" description="Helicase-associated" evidence="1">
    <location>
        <begin position="2"/>
        <end position="76"/>
    </location>
</feature>
<evidence type="ECO:0000313" key="3">
    <source>
        <dbReference type="Proteomes" id="UP000054549"/>
    </source>
</evidence>
<dbReference type="Gene3D" id="1.20.120.1080">
    <property type="match status" value="1"/>
</dbReference>
<dbReference type="SMART" id="SM00847">
    <property type="entry name" value="HA2"/>
    <property type="match status" value="1"/>
</dbReference>
<dbReference type="PANTHER" id="PTHR18934">
    <property type="entry name" value="ATP-DEPENDENT RNA HELICASE"/>
    <property type="match status" value="1"/>
</dbReference>
<keyword evidence="3" id="KW-1185">Reference proteome</keyword>
<dbReference type="STRING" id="946122.A0A0C2WIA8"/>
<dbReference type="OrthoDB" id="10253254at2759"/>
<dbReference type="InterPro" id="IPR027417">
    <property type="entry name" value="P-loop_NTPase"/>
</dbReference>
<dbReference type="Pfam" id="PF21010">
    <property type="entry name" value="HA2_C"/>
    <property type="match status" value="1"/>
</dbReference>
<accession>A0A0C2WIA8</accession>
<protein>
    <recommendedName>
        <fullName evidence="1">Helicase-associated domain-containing protein</fullName>
    </recommendedName>
</protein>
<dbReference type="EMBL" id="KN818425">
    <property type="protein sequence ID" value="KIL56391.1"/>
    <property type="molecule type" value="Genomic_DNA"/>
</dbReference>
<organism evidence="2 3">
    <name type="scientific">Amanita muscaria (strain Koide BX008)</name>
    <dbReference type="NCBI Taxonomy" id="946122"/>
    <lineage>
        <taxon>Eukaryota</taxon>
        <taxon>Fungi</taxon>
        <taxon>Dikarya</taxon>
        <taxon>Basidiomycota</taxon>
        <taxon>Agaricomycotina</taxon>
        <taxon>Agaricomycetes</taxon>
        <taxon>Agaricomycetidae</taxon>
        <taxon>Agaricales</taxon>
        <taxon>Pluteineae</taxon>
        <taxon>Amanitaceae</taxon>
        <taxon>Amanita</taxon>
    </lineage>
</organism>
<name>A0A0C2WIA8_AMAMK</name>
<dbReference type="PANTHER" id="PTHR18934:SF136">
    <property type="entry name" value="ATP-DEPENDENT RNA HELICASE DHX35-RELATED"/>
    <property type="match status" value="1"/>
</dbReference>
<dbReference type="HOGENOM" id="CLU_2372341_0_0_1"/>
<dbReference type="Proteomes" id="UP000054549">
    <property type="component" value="Unassembled WGS sequence"/>
</dbReference>
<dbReference type="GO" id="GO:0004386">
    <property type="term" value="F:helicase activity"/>
    <property type="evidence" value="ECO:0007669"/>
    <property type="project" value="TreeGrafter"/>
</dbReference>
<dbReference type="GO" id="GO:0003723">
    <property type="term" value="F:RNA binding"/>
    <property type="evidence" value="ECO:0007669"/>
    <property type="project" value="TreeGrafter"/>
</dbReference>
<dbReference type="InterPro" id="IPR007502">
    <property type="entry name" value="Helicase-assoc_dom"/>
</dbReference>
<evidence type="ECO:0000259" key="1">
    <source>
        <dbReference type="SMART" id="SM00847"/>
    </source>
</evidence>
<sequence length="95" mass="10753">MTLTELGSVMADFPLDPRVSKALLQSVKLNVSEEMLTIAAMLSVQNIWRRPFGQDRKADRAKLKLSVTGSDHLTLLNVYNKYMESQSVHYHSETT</sequence>
<gene>
    <name evidence="2" type="ORF">M378DRAFT_172788</name>
</gene>
<dbReference type="AlphaFoldDB" id="A0A0C2WIA8"/>
<proteinExistence type="predicted"/>